<dbReference type="EMBL" id="QPJK01000001">
    <property type="protein sequence ID" value="RCW75715.1"/>
    <property type="molecule type" value="Genomic_DNA"/>
</dbReference>
<feature type="transmembrane region" description="Helical" evidence="1">
    <location>
        <begin position="27"/>
        <end position="45"/>
    </location>
</feature>
<proteinExistence type="predicted"/>
<dbReference type="OrthoDB" id="8908819at2"/>
<reference evidence="2 3" key="1">
    <citation type="submission" date="2018-07" db="EMBL/GenBank/DDBJ databases">
        <title>Genomic Encyclopedia of Type Strains, Phase IV (KMG-IV): sequencing the most valuable type-strain genomes for metagenomic binning, comparative biology and taxonomic classification.</title>
        <authorList>
            <person name="Goeker M."/>
        </authorList>
    </citation>
    <scope>NUCLEOTIDE SEQUENCE [LARGE SCALE GENOMIC DNA]</scope>
    <source>
        <strain evidence="2 3">DSM 21634</strain>
    </source>
</reference>
<keyword evidence="1" id="KW-1133">Transmembrane helix</keyword>
<name>A0A368Y6J1_9BURK</name>
<comment type="caution">
    <text evidence="2">The sequence shown here is derived from an EMBL/GenBank/DDBJ whole genome shotgun (WGS) entry which is preliminary data.</text>
</comment>
<dbReference type="RefSeq" id="WP_114465280.1">
    <property type="nucleotide sequence ID" value="NZ_QPJK01000001.1"/>
</dbReference>
<dbReference type="AlphaFoldDB" id="A0A368Y6J1"/>
<feature type="transmembrane region" description="Helical" evidence="1">
    <location>
        <begin position="86"/>
        <end position="105"/>
    </location>
</feature>
<accession>A0A368Y6J1</accession>
<keyword evidence="3" id="KW-1185">Reference proteome</keyword>
<evidence type="ECO:0000313" key="3">
    <source>
        <dbReference type="Proteomes" id="UP000252884"/>
    </source>
</evidence>
<sequence length="106" mass="11790">MRTPHPAAFAFLAPSHARYLAVLDWSFAVLSTLRLLTYLPTMWAIHHQGDSSQHSLLTWLVWVGANAAMGASLYERSGRRLNKLVLVNAANALQCLATAVLVAWYR</sequence>
<feature type="transmembrane region" description="Helical" evidence="1">
    <location>
        <begin position="57"/>
        <end position="74"/>
    </location>
</feature>
<dbReference type="Proteomes" id="UP000252884">
    <property type="component" value="Unassembled WGS sequence"/>
</dbReference>
<evidence type="ECO:0000313" key="2">
    <source>
        <dbReference type="EMBL" id="RCW75715.1"/>
    </source>
</evidence>
<protein>
    <submittedName>
        <fullName evidence="2">Uncharacterized protein</fullName>
    </submittedName>
</protein>
<keyword evidence="1" id="KW-0472">Membrane</keyword>
<gene>
    <name evidence="2" type="ORF">DES41_101310</name>
</gene>
<evidence type="ECO:0000256" key="1">
    <source>
        <dbReference type="SAM" id="Phobius"/>
    </source>
</evidence>
<organism evidence="2 3">
    <name type="scientific">Pseudorhodoferax soli</name>
    <dbReference type="NCBI Taxonomy" id="545864"/>
    <lineage>
        <taxon>Bacteria</taxon>
        <taxon>Pseudomonadati</taxon>
        <taxon>Pseudomonadota</taxon>
        <taxon>Betaproteobacteria</taxon>
        <taxon>Burkholderiales</taxon>
        <taxon>Comamonadaceae</taxon>
    </lineage>
</organism>
<keyword evidence="1" id="KW-0812">Transmembrane</keyword>